<dbReference type="OrthoDB" id="9803871at2"/>
<dbReference type="InterPro" id="IPR029044">
    <property type="entry name" value="Nucleotide-diphossugar_trans"/>
</dbReference>
<dbReference type="STRING" id="1707952.A6A03_13795"/>
<name>A0A178MBD5_9CHLR</name>
<proteinExistence type="inferred from homology"/>
<dbReference type="SUPFAM" id="SSF53448">
    <property type="entry name" value="Nucleotide-diphospho-sugar transferases"/>
    <property type="match status" value="1"/>
</dbReference>
<evidence type="ECO:0000256" key="6">
    <source>
        <dbReference type="ARBA" id="ARBA00022695"/>
    </source>
</evidence>
<evidence type="ECO:0000256" key="10">
    <source>
        <dbReference type="ARBA" id="ARBA00032598"/>
    </source>
</evidence>
<dbReference type="GO" id="GO:0008879">
    <property type="term" value="F:glucose-1-phosphate thymidylyltransferase activity"/>
    <property type="evidence" value="ECO:0007669"/>
    <property type="project" value="UniProtKB-EC"/>
</dbReference>
<evidence type="ECO:0000313" key="13">
    <source>
        <dbReference type="EMBL" id="OAN45846.1"/>
    </source>
</evidence>
<keyword evidence="14" id="KW-1185">Reference proteome</keyword>
<evidence type="ECO:0000256" key="2">
    <source>
        <dbReference type="ARBA" id="ARBA00010480"/>
    </source>
</evidence>
<dbReference type="AlphaFoldDB" id="A0A178MBD5"/>
<evidence type="ECO:0000256" key="4">
    <source>
        <dbReference type="ARBA" id="ARBA00017654"/>
    </source>
</evidence>
<feature type="domain" description="Nucleotidyl transferase" evidence="12">
    <location>
        <begin position="3"/>
        <end position="244"/>
    </location>
</feature>
<protein>
    <recommendedName>
        <fullName evidence="4">Glucose-1-phosphate thymidylyltransferase</fullName>
        <ecNumber evidence="3">2.7.7.24</ecNumber>
    </recommendedName>
    <alternativeName>
        <fullName evidence="10">dTDP-glucose pyrophosphorylase</fullName>
    </alternativeName>
    <alternativeName>
        <fullName evidence="9">dTDP-glucose synthase</fullName>
    </alternativeName>
</protein>
<evidence type="ECO:0000256" key="7">
    <source>
        <dbReference type="ARBA" id="ARBA00022723"/>
    </source>
</evidence>
<sequence length="261" mass="27719">MIGLIPAGGMATRLGPLPCSKELLPVGAFVTPDGMRPRPVITYLLAQWQRASIERALIVVRPGKWDIPAYLGDGRAFGPNLAYLTVHEPHGAAYTLAAALPFLAGETVALGLPDVILVPDDVYATLVAHHTAHQPDLTLGLFPCPTPQTADMVALAGDQRRVTAIEIKPAQTHLQWTWMAAIWSPTVTDVLAEVVAADRLARQQEPNRVELHIGVVFQAAIARGLRVDGVIFPQGSALDIGTPAGWAAVTASNGAPPRLTP</sequence>
<evidence type="ECO:0000313" key="14">
    <source>
        <dbReference type="Proteomes" id="UP000078287"/>
    </source>
</evidence>
<dbReference type="GO" id="GO:0046872">
    <property type="term" value="F:metal ion binding"/>
    <property type="evidence" value="ECO:0007669"/>
    <property type="project" value="UniProtKB-KW"/>
</dbReference>
<evidence type="ECO:0000256" key="3">
    <source>
        <dbReference type="ARBA" id="ARBA00012461"/>
    </source>
</evidence>
<keyword evidence="7" id="KW-0479">Metal-binding</keyword>
<dbReference type="Proteomes" id="UP000078287">
    <property type="component" value="Unassembled WGS sequence"/>
</dbReference>
<keyword evidence="6" id="KW-0548">Nucleotidyltransferase</keyword>
<dbReference type="EC" id="2.7.7.24" evidence="3"/>
<evidence type="ECO:0000256" key="5">
    <source>
        <dbReference type="ARBA" id="ARBA00022679"/>
    </source>
</evidence>
<comment type="caution">
    <text evidence="13">The sequence shown here is derived from an EMBL/GenBank/DDBJ whole genome shotgun (WGS) entry which is preliminary data.</text>
</comment>
<evidence type="ECO:0000256" key="9">
    <source>
        <dbReference type="ARBA" id="ARBA00032492"/>
    </source>
</evidence>
<dbReference type="Gene3D" id="3.90.550.10">
    <property type="entry name" value="Spore Coat Polysaccharide Biosynthesis Protein SpsA, Chain A"/>
    <property type="match status" value="1"/>
</dbReference>
<evidence type="ECO:0000256" key="11">
    <source>
        <dbReference type="ARBA" id="ARBA00049336"/>
    </source>
</evidence>
<dbReference type="InterPro" id="IPR005907">
    <property type="entry name" value="G1P_thy_trans_s"/>
</dbReference>
<evidence type="ECO:0000256" key="1">
    <source>
        <dbReference type="ARBA" id="ARBA00001946"/>
    </source>
</evidence>
<keyword evidence="5 13" id="KW-0808">Transferase</keyword>
<comment type="similarity">
    <text evidence="2">Belongs to the glucose-1-phosphate thymidylyltransferase family.</text>
</comment>
<keyword evidence="8" id="KW-0460">Magnesium</keyword>
<dbReference type="PANTHER" id="PTHR43532:SF1">
    <property type="entry name" value="GLUCOSE-1-PHOSPHATE THYMIDYLYLTRANSFERASE 1"/>
    <property type="match status" value="1"/>
</dbReference>
<dbReference type="EMBL" id="LWQS01000051">
    <property type="protein sequence ID" value="OAN45846.1"/>
    <property type="molecule type" value="Genomic_DNA"/>
</dbReference>
<comment type="cofactor">
    <cofactor evidence="1">
        <name>Mg(2+)</name>
        <dbReference type="ChEBI" id="CHEBI:18420"/>
    </cofactor>
</comment>
<dbReference type="Pfam" id="PF00483">
    <property type="entry name" value="NTP_transferase"/>
    <property type="match status" value="1"/>
</dbReference>
<comment type="catalytic activity">
    <reaction evidence="11">
        <text>dTTP + alpha-D-glucose 1-phosphate + H(+) = dTDP-alpha-D-glucose + diphosphate</text>
        <dbReference type="Rhea" id="RHEA:15225"/>
        <dbReference type="ChEBI" id="CHEBI:15378"/>
        <dbReference type="ChEBI" id="CHEBI:33019"/>
        <dbReference type="ChEBI" id="CHEBI:37568"/>
        <dbReference type="ChEBI" id="CHEBI:57477"/>
        <dbReference type="ChEBI" id="CHEBI:58601"/>
        <dbReference type="EC" id="2.7.7.24"/>
    </reaction>
</comment>
<evidence type="ECO:0000259" key="12">
    <source>
        <dbReference type="Pfam" id="PF00483"/>
    </source>
</evidence>
<evidence type="ECO:0000256" key="8">
    <source>
        <dbReference type="ARBA" id="ARBA00022842"/>
    </source>
</evidence>
<dbReference type="PANTHER" id="PTHR43532">
    <property type="entry name" value="GLUCOSE-1-PHOSPHATE THYMIDYLYLTRANSFERASE"/>
    <property type="match status" value="1"/>
</dbReference>
<reference evidence="13 14" key="1">
    <citation type="submission" date="2016-04" db="EMBL/GenBank/DDBJ databases">
        <title>Chloroflexus islandicus sp. nov., a thermophilic filamentous anoxygenic phototrophic bacterium from geyser Strokkur (Iceland).</title>
        <authorList>
            <person name="Gaisin V.A."/>
            <person name="Kalashnikov A.M."/>
            <person name="Sukhacheva M.V."/>
            <person name="Grouzdev D.S."/>
            <person name="Ivanov T.M."/>
            <person name="Kuznetsov B."/>
            <person name="Gorlenko V.M."/>
        </authorList>
    </citation>
    <scope>NUCLEOTIDE SEQUENCE [LARGE SCALE GENOMIC DNA]</scope>
    <source>
        <strain evidence="14">isl-2</strain>
    </source>
</reference>
<organism evidence="13 14">
    <name type="scientific">Chloroflexus islandicus</name>
    <dbReference type="NCBI Taxonomy" id="1707952"/>
    <lineage>
        <taxon>Bacteria</taxon>
        <taxon>Bacillati</taxon>
        <taxon>Chloroflexota</taxon>
        <taxon>Chloroflexia</taxon>
        <taxon>Chloroflexales</taxon>
        <taxon>Chloroflexineae</taxon>
        <taxon>Chloroflexaceae</taxon>
        <taxon>Chloroflexus</taxon>
    </lineage>
</organism>
<accession>A0A178MBD5</accession>
<gene>
    <name evidence="13" type="ORF">A6A03_13795</name>
</gene>
<dbReference type="InterPro" id="IPR005835">
    <property type="entry name" value="NTP_transferase_dom"/>
</dbReference>